<reference evidence="1 2" key="1">
    <citation type="submission" date="2023-10" db="EMBL/GenBank/DDBJ databases">
        <title>Surface-active antibiotics is a multifunctional adaptation for post-fire microbes.</title>
        <authorList>
            <person name="Liu M.D."/>
            <person name="Du Y."/>
            <person name="Koupaei S.K."/>
            <person name="Kim N.R."/>
            <person name="Zhang W."/>
            <person name="Traxler M.F."/>
        </authorList>
    </citation>
    <scope>NUCLEOTIDE SEQUENCE [LARGE SCALE GENOMIC DNA]</scope>
    <source>
        <strain evidence="1 2">F3</strain>
    </source>
</reference>
<dbReference type="Gene3D" id="3.40.50.1820">
    <property type="entry name" value="alpha/beta hydrolase"/>
    <property type="match status" value="1"/>
</dbReference>
<keyword evidence="1" id="KW-0378">Hydrolase</keyword>
<dbReference type="InterPro" id="IPR029058">
    <property type="entry name" value="AB_hydrolase_fold"/>
</dbReference>
<dbReference type="GO" id="GO:0016787">
    <property type="term" value="F:hydrolase activity"/>
    <property type="evidence" value="ECO:0007669"/>
    <property type="project" value="UniProtKB-KW"/>
</dbReference>
<dbReference type="EMBL" id="CP136513">
    <property type="protein sequence ID" value="WOD19352.1"/>
    <property type="molecule type" value="Genomic_DNA"/>
</dbReference>
<organism evidence="1 2">
    <name type="scientific">Paraburkholderia kirstenboschensis</name>
    <dbReference type="NCBI Taxonomy" id="1245436"/>
    <lineage>
        <taxon>Bacteria</taxon>
        <taxon>Pseudomonadati</taxon>
        <taxon>Pseudomonadota</taxon>
        <taxon>Betaproteobacteria</taxon>
        <taxon>Burkholderiales</taxon>
        <taxon>Burkholderiaceae</taxon>
        <taxon>Paraburkholderia</taxon>
    </lineage>
</organism>
<accession>A0ABZ0ESK5</accession>
<dbReference type="Pfam" id="PF06821">
    <property type="entry name" value="Ser_hydrolase"/>
    <property type="match status" value="1"/>
</dbReference>
<keyword evidence="2" id="KW-1185">Reference proteome</keyword>
<dbReference type="SUPFAM" id="SSF53474">
    <property type="entry name" value="alpha/beta-Hydrolases"/>
    <property type="match status" value="1"/>
</dbReference>
<evidence type="ECO:0000313" key="1">
    <source>
        <dbReference type="EMBL" id="WOD19352.1"/>
    </source>
</evidence>
<dbReference type="InterPro" id="IPR010662">
    <property type="entry name" value="RBBP9/YdeN"/>
</dbReference>
<dbReference type="Proteomes" id="UP001302652">
    <property type="component" value="Chromosome 1"/>
</dbReference>
<proteinExistence type="predicted"/>
<protein>
    <submittedName>
        <fullName evidence="1">Alpha/beta hydrolase</fullName>
    </submittedName>
</protein>
<gene>
    <name evidence="1" type="ORF">RW095_24210</name>
</gene>
<name>A0ABZ0ESK5_9BURK</name>
<dbReference type="RefSeq" id="WP_317021469.1">
    <property type="nucleotide sequence ID" value="NZ_CP136513.1"/>
</dbReference>
<sequence>MNAPEANARKPNVLVLPGYQNSGAGHWQTRWEALDPAFTRVRMPDWDHPVRDAWCRALDSAVAAADGPIVFAAHSLGCLTAAIWASQYASAAQLGKVAGALLVAVPDPAGANFPRDASGFAPVPIERLPFASIVVASSDDPYGGVPFSQACANAWGSRWIDVGPRGHINSDSGLGDWDEARGWLASLRASV</sequence>
<evidence type="ECO:0000313" key="2">
    <source>
        <dbReference type="Proteomes" id="UP001302652"/>
    </source>
</evidence>